<dbReference type="RefSeq" id="WP_226538505.1">
    <property type="nucleotide sequence ID" value="NZ_CP129013.1"/>
</dbReference>
<organism evidence="4 5">
    <name type="scientific">Bacillus carboniphilus</name>
    <dbReference type="NCBI Taxonomy" id="86663"/>
    <lineage>
        <taxon>Bacteria</taxon>
        <taxon>Bacillati</taxon>
        <taxon>Bacillota</taxon>
        <taxon>Bacilli</taxon>
        <taxon>Bacillales</taxon>
        <taxon>Bacillaceae</taxon>
        <taxon>Bacillus</taxon>
    </lineage>
</organism>
<evidence type="ECO:0000313" key="5">
    <source>
        <dbReference type="Proteomes" id="UP001197974"/>
    </source>
</evidence>
<dbReference type="Pfam" id="PF00011">
    <property type="entry name" value="HSP20"/>
    <property type="match status" value="1"/>
</dbReference>
<dbReference type="InterPro" id="IPR002068">
    <property type="entry name" value="A-crystallin/Hsp20_dom"/>
</dbReference>
<name>A0ABY9JZ23_9BACI</name>
<dbReference type="Proteomes" id="UP001197974">
    <property type="component" value="Chromosome"/>
</dbReference>
<accession>A0ABY9JZ23</accession>
<reference evidence="4 5" key="1">
    <citation type="submission" date="2023-06" db="EMBL/GenBank/DDBJ databases">
        <title>Five Gram-positive bacteria isolated from mangrove sediments in Shenzhen, Guangdong, China.</title>
        <authorList>
            <person name="Yu S."/>
            <person name="Zheng W."/>
            <person name="Huang Y."/>
        </authorList>
    </citation>
    <scope>NUCLEOTIDE SEQUENCE [LARGE SCALE GENOMIC DNA]</scope>
    <source>
        <strain evidence="4 5">SaN35-3</strain>
    </source>
</reference>
<evidence type="ECO:0000256" key="2">
    <source>
        <dbReference type="RuleBase" id="RU003616"/>
    </source>
</evidence>
<evidence type="ECO:0000313" key="4">
    <source>
        <dbReference type="EMBL" id="WLR43695.1"/>
    </source>
</evidence>
<protein>
    <submittedName>
        <fullName evidence="4">Hsp20 family protein</fullName>
    </submittedName>
</protein>
<gene>
    <name evidence="4" type="ORF">LC087_06030</name>
</gene>
<sequence length="149" mass="17749">MSNLEKRNNTNLPYGNLSLDQFEREMREWIYESPLKSIFQEIEQLFEQASPFPNIFFEDFQTETQYIIKAHLPNIKKDQIFIDLYYQYLTISIEHNETMKQKNHDGTFINSFSSMGKIAKTFYLPSEVRDQELSINHELDILTITVPIK</sequence>
<dbReference type="PROSITE" id="PS01031">
    <property type="entry name" value="SHSP"/>
    <property type="match status" value="1"/>
</dbReference>
<feature type="domain" description="SHSP" evidence="3">
    <location>
        <begin position="46"/>
        <end position="149"/>
    </location>
</feature>
<evidence type="ECO:0000259" key="3">
    <source>
        <dbReference type="PROSITE" id="PS01031"/>
    </source>
</evidence>
<evidence type="ECO:0000256" key="1">
    <source>
        <dbReference type="PROSITE-ProRule" id="PRU00285"/>
    </source>
</evidence>
<dbReference type="Gene3D" id="2.60.40.790">
    <property type="match status" value="1"/>
</dbReference>
<proteinExistence type="inferred from homology"/>
<dbReference type="EMBL" id="CP129013">
    <property type="protein sequence ID" value="WLR43695.1"/>
    <property type="molecule type" value="Genomic_DNA"/>
</dbReference>
<keyword evidence="5" id="KW-1185">Reference proteome</keyword>
<dbReference type="SUPFAM" id="SSF49764">
    <property type="entry name" value="HSP20-like chaperones"/>
    <property type="match status" value="1"/>
</dbReference>
<dbReference type="InterPro" id="IPR008978">
    <property type="entry name" value="HSP20-like_chaperone"/>
</dbReference>
<comment type="similarity">
    <text evidence="1 2">Belongs to the small heat shock protein (HSP20) family.</text>
</comment>